<name>A0A5K7ZLU2_9BACT</name>
<proteinExistence type="predicted"/>
<dbReference type="InterPro" id="IPR009813">
    <property type="entry name" value="Uncharacterised_YebG"/>
</dbReference>
<organism evidence="1 2">
    <name type="scientific">Desulfosarcina widdelii</name>
    <dbReference type="NCBI Taxonomy" id="947919"/>
    <lineage>
        <taxon>Bacteria</taxon>
        <taxon>Pseudomonadati</taxon>
        <taxon>Thermodesulfobacteriota</taxon>
        <taxon>Desulfobacteria</taxon>
        <taxon>Desulfobacterales</taxon>
        <taxon>Desulfosarcinaceae</taxon>
        <taxon>Desulfosarcina</taxon>
    </lineage>
</organism>
<dbReference type="Gene3D" id="1.10.10.710">
    <property type="entry name" value="PSPTO_1197 like"/>
    <property type="match status" value="1"/>
</dbReference>
<reference evidence="1 2" key="1">
    <citation type="submission" date="2019-11" db="EMBL/GenBank/DDBJ databases">
        <title>Comparative genomics of hydrocarbon-degrading Desulfosarcina strains.</title>
        <authorList>
            <person name="Watanabe M."/>
            <person name="Kojima H."/>
            <person name="Fukui M."/>
        </authorList>
    </citation>
    <scope>NUCLEOTIDE SEQUENCE [LARGE SCALE GENOMIC DNA]</scope>
    <source>
        <strain evidence="1 2">PP31</strain>
    </source>
</reference>
<dbReference type="Proteomes" id="UP000427769">
    <property type="component" value="Chromosome"/>
</dbReference>
<evidence type="ECO:0000313" key="2">
    <source>
        <dbReference type="Proteomes" id="UP000427769"/>
    </source>
</evidence>
<evidence type="ECO:0000313" key="1">
    <source>
        <dbReference type="EMBL" id="BBO77007.1"/>
    </source>
</evidence>
<gene>
    <name evidence="1" type="ORF">DSCW_44240</name>
</gene>
<accession>A0A5K7ZLU2</accession>
<dbReference type="AlphaFoldDB" id="A0A5K7ZLU2"/>
<dbReference type="RefSeq" id="WP_155305797.1">
    <property type="nucleotide sequence ID" value="NZ_AP021875.1"/>
</dbReference>
<dbReference type="OrthoDB" id="5422922at2"/>
<protein>
    <submittedName>
        <fullName evidence="1">Uncharacterized protein</fullName>
    </submittedName>
</protein>
<dbReference type="InterPro" id="IPR038627">
    <property type="entry name" value="YebG-like_sf"/>
</dbReference>
<dbReference type="KEGG" id="dwd:DSCW_44240"/>
<keyword evidence="2" id="KW-1185">Reference proteome</keyword>
<dbReference type="Pfam" id="PF07130">
    <property type="entry name" value="YebG"/>
    <property type="match status" value="1"/>
</dbReference>
<sequence>MAAISKQEADAWDRVLDAAADLADLIESSGIEIDEYALEELTIFLARHGPVVRSMLKNLKRTWPFDDTTSVRGL</sequence>
<dbReference type="EMBL" id="AP021875">
    <property type="protein sequence ID" value="BBO77007.1"/>
    <property type="molecule type" value="Genomic_DNA"/>
</dbReference>